<feature type="repeat" description="ANK" evidence="2">
    <location>
        <begin position="887"/>
        <end position="919"/>
    </location>
</feature>
<dbReference type="STRING" id="27334.A0A0A2JUH9"/>
<feature type="repeat" description="ANK" evidence="2">
    <location>
        <begin position="953"/>
        <end position="985"/>
    </location>
</feature>
<dbReference type="Pfam" id="PF24883">
    <property type="entry name" value="NPHP3_N"/>
    <property type="match status" value="1"/>
</dbReference>
<dbReference type="AlphaFoldDB" id="A0A0A2JUH9"/>
<dbReference type="VEuPathDB" id="FungiDB:PEXP_022640"/>
<dbReference type="InterPro" id="IPR002110">
    <property type="entry name" value="Ankyrin_rpt"/>
</dbReference>
<evidence type="ECO:0000256" key="1">
    <source>
        <dbReference type="ARBA" id="ARBA00022737"/>
    </source>
</evidence>
<dbReference type="Pfam" id="PF22939">
    <property type="entry name" value="WHD_GPIID"/>
    <property type="match status" value="1"/>
</dbReference>
<name>A0A0A2JUH9_PENEN</name>
<dbReference type="SUPFAM" id="SSF48403">
    <property type="entry name" value="Ankyrin repeat"/>
    <property type="match status" value="1"/>
</dbReference>
<feature type="repeat" description="ANK" evidence="2">
    <location>
        <begin position="821"/>
        <end position="853"/>
    </location>
</feature>
<dbReference type="PANTHER" id="PTHR10039">
    <property type="entry name" value="AMELOGENIN"/>
    <property type="match status" value="1"/>
</dbReference>
<dbReference type="PANTHER" id="PTHR10039:SF15">
    <property type="entry name" value="NACHT DOMAIN-CONTAINING PROTEIN"/>
    <property type="match status" value="1"/>
</dbReference>
<dbReference type="RefSeq" id="XP_016599802.1">
    <property type="nucleotide sequence ID" value="XM_016744089.1"/>
</dbReference>
<dbReference type="Pfam" id="PF12796">
    <property type="entry name" value="Ank_2"/>
    <property type="match status" value="2"/>
</dbReference>
<protein>
    <submittedName>
        <fullName evidence="5">Uncharacterized protein</fullName>
    </submittedName>
</protein>
<proteinExistence type="predicted"/>
<dbReference type="InterPro" id="IPR056884">
    <property type="entry name" value="NPHP3-like_N"/>
</dbReference>
<dbReference type="SMART" id="SM00248">
    <property type="entry name" value="ANK"/>
    <property type="match status" value="6"/>
</dbReference>
<feature type="domain" description="Nephrocystin 3-like N-terminal" evidence="4">
    <location>
        <begin position="280"/>
        <end position="444"/>
    </location>
</feature>
<dbReference type="Gene3D" id="1.25.40.20">
    <property type="entry name" value="Ankyrin repeat-containing domain"/>
    <property type="match status" value="3"/>
</dbReference>
<evidence type="ECO:0000256" key="2">
    <source>
        <dbReference type="PROSITE-ProRule" id="PRU00023"/>
    </source>
</evidence>
<keyword evidence="6" id="KW-1185">Reference proteome</keyword>
<organism evidence="5 6">
    <name type="scientific">Penicillium expansum</name>
    <name type="common">Blue mold rot fungus</name>
    <dbReference type="NCBI Taxonomy" id="27334"/>
    <lineage>
        <taxon>Eukaryota</taxon>
        <taxon>Fungi</taxon>
        <taxon>Dikarya</taxon>
        <taxon>Ascomycota</taxon>
        <taxon>Pezizomycotina</taxon>
        <taxon>Eurotiomycetes</taxon>
        <taxon>Eurotiomycetidae</taxon>
        <taxon>Eurotiales</taxon>
        <taxon>Aspergillaceae</taxon>
        <taxon>Penicillium</taxon>
    </lineage>
</organism>
<evidence type="ECO:0000313" key="6">
    <source>
        <dbReference type="Proteomes" id="UP000030143"/>
    </source>
</evidence>
<feature type="repeat" description="ANK" evidence="2">
    <location>
        <begin position="854"/>
        <end position="886"/>
    </location>
</feature>
<sequence>MPLRQLYPDPAAAKSTQVDTVKVDIITVHGLNPRSKNDADHAWDTWRTPSGNSGRLWLRDDLPSSVPESRIFLYEYDARAVYGKDKVMGGLLIKQALINAHNNKKYTSIKDATTGLAFFATPHRGGHDMLLSLGGVAANIALYVGLKEGDNVIETLRKGGIFSDIMQEHWRHQLEEYNIISFWGSLDEVVPKESSRIGLPGDRENIVKLKADHSKVCKFGQSQTDQDNLKLVQSNIEDIYEAALKKLERQRKQDRSILSWLTQVNYAPQQRDLIGRRAKGTGQWLLNSAKFKSWRDAKNQSLFFPGIPGAGKTILTSVVVDHLNELFQNRRTGIAYIYCNFKRQNEQKLEDLLANLLKQLTEGQFFLPDDVRDLYDRFKNENTRPSIDHLSRALKSVAILYSRIFIVVDALDECQLSGGTQETFLSELINLQERCKANLFVTSRFDPNVTTKFDQNTWQEIQADKGDIERYLESNMQKLAVFSDWTEKLKEDVKTEISDAVDGMFLLAQIYLWSLEGKTTTRDVRSALKRLRRQIPGSTEDQKLEVLNQAYNETMDRISKQIPAHFQDLAKKTLSWITCAKRPLTTSELQHALSIKDGDTQLHRDGFEKIDRVISVCMGMVTVDEESNIIRLAHYTTQEYLEKAQDLLLPDAEVDITNTCLTYLSFSGFQNAPRKKMTELEESVQSNVLYEYAIYNWVYHAREAPASSYRVVDYLNGQAQADASIQEVYFANNCYGWDCEFKFSGASRLHIASALGLEHVVEFLLDMNEAALKDARDRTPHSYTARNRHTSFRTQLLAKVASQTKLVSLFKSNPLDLKDNTGRTPLIHAVYAGCTPIVTELLRNCANTNLKDTRERTALSYAAEIGNIAIVTELLANGAMTDVKDKLGNRPLTYAAEKGHTAIVTQLLAKGAMIEVKDKFGRRPLSLAAKNGHTAIMTELLANGAMIEVENKWGNRPLTFAAGNGHTAIVAALLAKGATIDVKNDYLHTPLDYALKRHHNAVVQLLQAAKR</sequence>
<dbReference type="HOGENOM" id="CLU_268132_0_0_1"/>
<keyword evidence="2" id="KW-0040">ANK repeat</keyword>
<dbReference type="SUPFAM" id="SSF52540">
    <property type="entry name" value="P-loop containing nucleoside triphosphate hydrolases"/>
    <property type="match status" value="1"/>
</dbReference>
<dbReference type="Gene3D" id="3.40.50.300">
    <property type="entry name" value="P-loop containing nucleotide triphosphate hydrolases"/>
    <property type="match status" value="1"/>
</dbReference>
<dbReference type="GeneID" id="27679509"/>
<dbReference type="InterPro" id="IPR054471">
    <property type="entry name" value="GPIID_WHD"/>
</dbReference>
<reference evidence="5 6" key="1">
    <citation type="journal article" date="2015" name="Mol. Plant Microbe Interact.">
        <title>Genome, transcriptome, and functional analyses of Penicillium expansum provide new insights into secondary metabolism and pathogenicity.</title>
        <authorList>
            <person name="Ballester A.R."/>
            <person name="Marcet-Houben M."/>
            <person name="Levin E."/>
            <person name="Sela N."/>
            <person name="Selma-Lazaro C."/>
            <person name="Carmona L."/>
            <person name="Wisniewski M."/>
            <person name="Droby S."/>
            <person name="Gonzalez-Candelas L."/>
            <person name="Gabaldon T."/>
        </authorList>
    </citation>
    <scope>NUCLEOTIDE SEQUENCE [LARGE SCALE GENOMIC DNA]</scope>
    <source>
        <strain evidence="5 6">MD-8</strain>
    </source>
</reference>
<dbReference type="PROSITE" id="PS50297">
    <property type="entry name" value="ANK_REP_REGION"/>
    <property type="match status" value="5"/>
</dbReference>
<keyword evidence="1" id="KW-0677">Repeat</keyword>
<evidence type="ECO:0000259" key="4">
    <source>
        <dbReference type="Pfam" id="PF24883"/>
    </source>
</evidence>
<dbReference type="InterPro" id="IPR036770">
    <property type="entry name" value="Ankyrin_rpt-contain_sf"/>
</dbReference>
<accession>A0A0A2JUH9</accession>
<evidence type="ECO:0000313" key="5">
    <source>
        <dbReference type="EMBL" id="KGO58308.1"/>
    </source>
</evidence>
<feature type="repeat" description="ANK" evidence="2">
    <location>
        <begin position="920"/>
        <end position="952"/>
    </location>
</feature>
<dbReference type="EMBL" id="JQFZ01000121">
    <property type="protein sequence ID" value="KGO58308.1"/>
    <property type="molecule type" value="Genomic_DNA"/>
</dbReference>
<feature type="domain" description="GPI inositol-deacylase winged helix" evidence="3">
    <location>
        <begin position="564"/>
        <end position="643"/>
    </location>
</feature>
<dbReference type="InterPro" id="IPR027417">
    <property type="entry name" value="P-loop_NTPase"/>
</dbReference>
<comment type="caution">
    <text evidence="5">The sequence shown here is derived from an EMBL/GenBank/DDBJ whole genome shotgun (WGS) entry which is preliminary data.</text>
</comment>
<evidence type="ECO:0000259" key="3">
    <source>
        <dbReference type="Pfam" id="PF22939"/>
    </source>
</evidence>
<dbReference type="Proteomes" id="UP000030143">
    <property type="component" value="Unassembled WGS sequence"/>
</dbReference>
<dbReference type="PROSITE" id="PS50088">
    <property type="entry name" value="ANK_REPEAT"/>
    <property type="match status" value="5"/>
</dbReference>
<gene>
    <name evidence="5" type="ORF">PEX2_068180</name>
</gene>